<dbReference type="Gene3D" id="3.40.50.300">
    <property type="entry name" value="P-loop containing nucleotide triphosphate hydrolases"/>
    <property type="match status" value="1"/>
</dbReference>
<dbReference type="PANTHER" id="PTHR47642:SF5">
    <property type="entry name" value="ATP-DEPENDENT DNA HELICASE"/>
    <property type="match status" value="1"/>
</dbReference>
<comment type="similarity">
    <text evidence="9">Belongs to the helicase family.</text>
</comment>
<dbReference type="PANTHER" id="PTHR47642">
    <property type="entry name" value="ATP-DEPENDENT DNA HELICASE"/>
    <property type="match status" value="1"/>
</dbReference>
<keyword evidence="13" id="KW-1185">Reference proteome</keyword>
<gene>
    <name evidence="12" type="ORF">AB1Y20_016218</name>
</gene>
<evidence type="ECO:0000256" key="7">
    <source>
        <dbReference type="ARBA" id="ARBA00023204"/>
    </source>
</evidence>
<dbReference type="GO" id="GO:0016787">
    <property type="term" value="F:hydrolase activity"/>
    <property type="evidence" value="ECO:0007669"/>
    <property type="project" value="UniProtKB-KW"/>
</dbReference>
<dbReference type="GO" id="GO:0005524">
    <property type="term" value="F:ATP binding"/>
    <property type="evidence" value="ECO:0007669"/>
    <property type="project" value="UniProtKB-KW"/>
</dbReference>
<proteinExistence type="inferred from homology"/>
<comment type="catalytic activity">
    <reaction evidence="9">
        <text>ATP + H2O = ADP + phosphate + H(+)</text>
        <dbReference type="Rhea" id="RHEA:13065"/>
        <dbReference type="ChEBI" id="CHEBI:15377"/>
        <dbReference type="ChEBI" id="CHEBI:15378"/>
        <dbReference type="ChEBI" id="CHEBI:30616"/>
        <dbReference type="ChEBI" id="CHEBI:43474"/>
        <dbReference type="ChEBI" id="CHEBI:456216"/>
        <dbReference type="EC" id="5.6.2.3"/>
    </reaction>
</comment>
<dbReference type="GO" id="GO:0043139">
    <property type="term" value="F:5'-3' DNA helicase activity"/>
    <property type="evidence" value="ECO:0007669"/>
    <property type="project" value="UniProtKB-EC"/>
</dbReference>
<evidence type="ECO:0000256" key="9">
    <source>
        <dbReference type="RuleBase" id="RU363044"/>
    </source>
</evidence>
<dbReference type="SMART" id="SM00382">
    <property type="entry name" value="AAA"/>
    <property type="match status" value="1"/>
</dbReference>
<reference evidence="12 13" key="1">
    <citation type="journal article" date="2024" name="Science">
        <title>Giant polyketide synthase enzymes in the biosynthesis of giant marine polyether toxins.</title>
        <authorList>
            <person name="Fallon T.R."/>
            <person name="Shende V.V."/>
            <person name="Wierzbicki I.H."/>
            <person name="Pendleton A.L."/>
            <person name="Watervoot N.F."/>
            <person name="Auber R.P."/>
            <person name="Gonzalez D.J."/>
            <person name="Wisecaver J.H."/>
            <person name="Moore B.S."/>
        </authorList>
    </citation>
    <scope>NUCLEOTIDE SEQUENCE [LARGE SCALE GENOMIC DNA]</scope>
    <source>
        <strain evidence="12 13">12B1</strain>
    </source>
</reference>
<keyword evidence="7 9" id="KW-0234">DNA repair</keyword>
<evidence type="ECO:0000313" key="13">
    <source>
        <dbReference type="Proteomes" id="UP001515480"/>
    </source>
</evidence>
<evidence type="ECO:0000256" key="8">
    <source>
        <dbReference type="ARBA" id="ARBA00023235"/>
    </source>
</evidence>
<dbReference type="InterPro" id="IPR003593">
    <property type="entry name" value="AAA+_ATPase"/>
</dbReference>
<dbReference type="EMBL" id="JBGBPQ010000029">
    <property type="protein sequence ID" value="KAL1496255.1"/>
    <property type="molecule type" value="Genomic_DNA"/>
</dbReference>
<dbReference type="AlphaFoldDB" id="A0AB34IC43"/>
<evidence type="ECO:0000256" key="1">
    <source>
        <dbReference type="ARBA" id="ARBA00022741"/>
    </source>
</evidence>
<accession>A0AB34IC43</accession>
<keyword evidence="1 9" id="KW-0547">Nucleotide-binding</keyword>
<evidence type="ECO:0000256" key="3">
    <source>
        <dbReference type="ARBA" id="ARBA00022801"/>
    </source>
</evidence>
<evidence type="ECO:0000313" key="12">
    <source>
        <dbReference type="EMBL" id="KAL1496255.1"/>
    </source>
</evidence>
<feature type="region of interest" description="Disordered" evidence="10">
    <location>
        <begin position="1"/>
        <end position="59"/>
    </location>
</feature>
<comment type="cofactor">
    <cofactor evidence="9">
        <name>Mg(2+)</name>
        <dbReference type="ChEBI" id="CHEBI:18420"/>
    </cofactor>
</comment>
<dbReference type="GO" id="GO:0000723">
    <property type="term" value="P:telomere maintenance"/>
    <property type="evidence" value="ECO:0007669"/>
    <property type="project" value="InterPro"/>
</dbReference>
<keyword evidence="5 9" id="KW-0067">ATP-binding</keyword>
<comment type="caution">
    <text evidence="12">The sequence shown here is derived from an EMBL/GenBank/DDBJ whole genome shotgun (WGS) entry which is preliminary data.</text>
</comment>
<keyword evidence="3 9" id="KW-0378">Hydrolase</keyword>
<evidence type="ECO:0000256" key="4">
    <source>
        <dbReference type="ARBA" id="ARBA00022806"/>
    </source>
</evidence>
<dbReference type="EC" id="5.6.2.3" evidence="9"/>
<sequence length="618" mass="68929">MARRPLSSLPLPSDGSLLRPRWHLVPSRSRRSLTVPPHSPPPPASPRLPAPAPAPAPAGLADVLDESQRRAFHAALEGRNVFLTGGPGTGKSFTLQQIIAALRAKHGKEDAVHVVAPTAVAALIAKGQTIHSWPGPGVPHGTTAAFNRMRPRVWREVRCLVLDEVSMVDAEFLDYYMAQLDQPAMQCVFSGDFAQMPPVPSSQGSLSSKAFLLECMRAARPKEEEMVEEEEEEAALDPAVDDGQWDMEKATPFGMREAAGKYAFQTVFWRRAEFEVHQLSAVHRTKAPLLLEALMHMRQGRAHARSIAELLVATRRPLPLRDGIEPTTLYTTRRAVAKENEQQLKQLDAATRHNYDAVDSARVDDRARNVTVEGLMKDAFFTSTCPVPKQLELRVGAQVMLLMNEPDVGEARLVNGSRGVVVGFQYDGEHKDDFPVVRFLEGRVKVVTPEKFEKKLYLKGELARVQVPLALAWALTVHKAQGATIDYLRVDLAGCFVEGQAYVAISRASSLEGLQIVNMQKHSIRTKLMVSRFYAALDAGLHQAFLQQRGLWWGSVILSHPFTKWRHFFCLNEKFRVMVKQLPTAEESDHAERLLAELRARAPAMGERSSHRDRFRLM</sequence>
<feature type="compositionally biased region" description="Low complexity" evidence="10">
    <location>
        <begin position="1"/>
        <end position="19"/>
    </location>
</feature>
<evidence type="ECO:0000256" key="2">
    <source>
        <dbReference type="ARBA" id="ARBA00022763"/>
    </source>
</evidence>
<dbReference type="CDD" id="cd18809">
    <property type="entry name" value="SF1_C_RecD"/>
    <property type="match status" value="1"/>
</dbReference>
<dbReference type="InterPro" id="IPR027417">
    <property type="entry name" value="P-loop_NTPase"/>
</dbReference>
<evidence type="ECO:0000256" key="10">
    <source>
        <dbReference type="SAM" id="MobiDB-lite"/>
    </source>
</evidence>
<dbReference type="Proteomes" id="UP001515480">
    <property type="component" value="Unassembled WGS sequence"/>
</dbReference>
<protein>
    <recommendedName>
        <fullName evidence="9">ATP-dependent DNA helicase</fullName>
        <ecNumber evidence="9">5.6.2.3</ecNumber>
    </recommendedName>
</protein>
<evidence type="ECO:0000256" key="5">
    <source>
        <dbReference type="ARBA" id="ARBA00022840"/>
    </source>
</evidence>
<keyword evidence="9" id="KW-0233">DNA recombination</keyword>
<keyword evidence="6" id="KW-0238">DNA-binding</keyword>
<dbReference type="InterPro" id="IPR010285">
    <property type="entry name" value="DNA_helicase_pif1-like_DEAD"/>
</dbReference>
<evidence type="ECO:0000256" key="6">
    <source>
        <dbReference type="ARBA" id="ARBA00023125"/>
    </source>
</evidence>
<feature type="domain" description="AAA+ ATPase" evidence="11">
    <location>
        <begin position="77"/>
        <end position="427"/>
    </location>
</feature>
<keyword evidence="8" id="KW-0413">Isomerase</keyword>
<dbReference type="InterPro" id="IPR051055">
    <property type="entry name" value="PIF1_helicase"/>
</dbReference>
<evidence type="ECO:0000259" key="11">
    <source>
        <dbReference type="SMART" id="SM00382"/>
    </source>
</evidence>
<dbReference type="SUPFAM" id="SSF52540">
    <property type="entry name" value="P-loop containing nucleoside triphosphate hydrolases"/>
    <property type="match status" value="2"/>
</dbReference>
<dbReference type="Pfam" id="PF05970">
    <property type="entry name" value="PIF1"/>
    <property type="match status" value="1"/>
</dbReference>
<keyword evidence="2 9" id="KW-0227">DNA damage</keyword>
<name>A0AB34IC43_PRYPA</name>
<dbReference type="Pfam" id="PF21530">
    <property type="entry name" value="Pif1_2B_dom"/>
    <property type="match status" value="1"/>
</dbReference>
<dbReference type="GO" id="GO:0006281">
    <property type="term" value="P:DNA repair"/>
    <property type="evidence" value="ECO:0007669"/>
    <property type="project" value="UniProtKB-KW"/>
</dbReference>
<dbReference type="InterPro" id="IPR049163">
    <property type="entry name" value="Pif1-like_2B_dom"/>
</dbReference>
<keyword evidence="4 9" id="KW-0347">Helicase</keyword>
<dbReference type="GO" id="GO:0006310">
    <property type="term" value="P:DNA recombination"/>
    <property type="evidence" value="ECO:0007669"/>
    <property type="project" value="UniProtKB-KW"/>
</dbReference>
<organism evidence="12 13">
    <name type="scientific">Prymnesium parvum</name>
    <name type="common">Toxic golden alga</name>
    <dbReference type="NCBI Taxonomy" id="97485"/>
    <lineage>
        <taxon>Eukaryota</taxon>
        <taxon>Haptista</taxon>
        <taxon>Haptophyta</taxon>
        <taxon>Prymnesiophyceae</taxon>
        <taxon>Prymnesiales</taxon>
        <taxon>Prymnesiaceae</taxon>
        <taxon>Prymnesium</taxon>
    </lineage>
</organism>
<feature type="compositionally biased region" description="Pro residues" evidence="10">
    <location>
        <begin position="37"/>
        <end position="56"/>
    </location>
</feature>